<comment type="caution">
    <text evidence="1">The sequence shown here is derived from an EMBL/GenBank/DDBJ whole genome shotgun (WGS) entry which is preliminary data.</text>
</comment>
<evidence type="ECO:0000313" key="2">
    <source>
        <dbReference type="Proteomes" id="UP001604336"/>
    </source>
</evidence>
<accession>A0ABD1VBV4</accession>
<sequence>MLHQQHHSWTPSGERRDNSCAVIVTGIEIFNCHRNAILNYLSEICVQSKNNPNINLCSSCISTLQWCNAKAHDEKEHTKANRSSTYAYPGRSVEFTVPTCFYLLERITAEKQREQAKQ</sequence>
<dbReference type="Proteomes" id="UP001604336">
    <property type="component" value="Unassembled WGS sequence"/>
</dbReference>
<organism evidence="1 2">
    <name type="scientific">Abeliophyllum distichum</name>
    <dbReference type="NCBI Taxonomy" id="126358"/>
    <lineage>
        <taxon>Eukaryota</taxon>
        <taxon>Viridiplantae</taxon>
        <taxon>Streptophyta</taxon>
        <taxon>Embryophyta</taxon>
        <taxon>Tracheophyta</taxon>
        <taxon>Spermatophyta</taxon>
        <taxon>Magnoliopsida</taxon>
        <taxon>eudicotyledons</taxon>
        <taxon>Gunneridae</taxon>
        <taxon>Pentapetalae</taxon>
        <taxon>asterids</taxon>
        <taxon>lamiids</taxon>
        <taxon>Lamiales</taxon>
        <taxon>Oleaceae</taxon>
        <taxon>Forsythieae</taxon>
        <taxon>Abeliophyllum</taxon>
    </lineage>
</organism>
<protein>
    <submittedName>
        <fullName evidence="1">Uncharacterized protein</fullName>
    </submittedName>
</protein>
<dbReference type="EMBL" id="JBFOLK010000002">
    <property type="protein sequence ID" value="KAL2534712.1"/>
    <property type="molecule type" value="Genomic_DNA"/>
</dbReference>
<dbReference type="AlphaFoldDB" id="A0ABD1VBV4"/>
<evidence type="ECO:0000313" key="1">
    <source>
        <dbReference type="EMBL" id="KAL2534712.1"/>
    </source>
</evidence>
<proteinExistence type="predicted"/>
<name>A0ABD1VBV4_9LAMI</name>
<reference evidence="2" key="1">
    <citation type="submission" date="2024-07" db="EMBL/GenBank/DDBJ databases">
        <title>Two chromosome-level genome assemblies of Korean endemic species Abeliophyllum distichum and Forsythia ovata (Oleaceae).</title>
        <authorList>
            <person name="Jang H."/>
        </authorList>
    </citation>
    <scope>NUCLEOTIDE SEQUENCE [LARGE SCALE GENOMIC DNA]</scope>
</reference>
<gene>
    <name evidence="1" type="ORF">Adt_08063</name>
</gene>
<keyword evidence="2" id="KW-1185">Reference proteome</keyword>